<dbReference type="InterPro" id="IPR011050">
    <property type="entry name" value="Pectin_lyase_fold/virulence"/>
</dbReference>
<keyword evidence="1" id="KW-0732">Signal</keyword>
<evidence type="ECO:0000313" key="2">
    <source>
        <dbReference type="EMBL" id="GGF86882.1"/>
    </source>
</evidence>
<dbReference type="RefSeq" id="WP_188364096.1">
    <property type="nucleotide sequence ID" value="NZ_BAABJF010000032.1"/>
</dbReference>
<feature type="chain" id="PRO_5036813688" description="Outer membrane repeat protein" evidence="1">
    <location>
        <begin position="25"/>
        <end position="600"/>
    </location>
</feature>
<accession>A0A917FKZ8</accession>
<proteinExistence type="predicted"/>
<keyword evidence="3" id="KW-1185">Reference proteome</keyword>
<evidence type="ECO:0000256" key="1">
    <source>
        <dbReference type="SAM" id="SignalP"/>
    </source>
</evidence>
<feature type="signal peptide" evidence="1">
    <location>
        <begin position="1"/>
        <end position="24"/>
    </location>
</feature>
<dbReference type="EMBL" id="BMEO01000002">
    <property type="protein sequence ID" value="GGF86882.1"/>
    <property type="molecule type" value="Genomic_DNA"/>
</dbReference>
<dbReference type="AlphaFoldDB" id="A0A917FKZ8"/>
<dbReference type="Proteomes" id="UP000605253">
    <property type="component" value="Unassembled WGS sequence"/>
</dbReference>
<reference evidence="2" key="1">
    <citation type="journal article" date="2014" name="Int. J. Syst. Evol. Microbiol.">
        <title>Complete genome sequence of Corynebacterium casei LMG S-19264T (=DSM 44701T), isolated from a smear-ripened cheese.</title>
        <authorList>
            <consortium name="US DOE Joint Genome Institute (JGI-PGF)"/>
            <person name="Walter F."/>
            <person name="Albersmeier A."/>
            <person name="Kalinowski J."/>
            <person name="Ruckert C."/>
        </authorList>
    </citation>
    <scope>NUCLEOTIDE SEQUENCE</scope>
    <source>
        <strain evidence="2">CGMCC 1.12181</strain>
    </source>
</reference>
<evidence type="ECO:0008006" key="4">
    <source>
        <dbReference type="Google" id="ProtNLM"/>
    </source>
</evidence>
<dbReference type="SUPFAM" id="SSF51126">
    <property type="entry name" value="Pectin lyase-like"/>
    <property type="match status" value="2"/>
</dbReference>
<sequence>MNTSFKTMLSIFLLTFLSYGSAFVTVGPAADNNCDYHNLEDAYNDADPFVRVTSNKTVNPNFTFTKTKWITGGYSSCASAAAGDLPNGTTHWLAPFDNMTTVDINTPDGSNSIIVLDRFDIYGGVNTAEFETGGIRVRGDVTLTLSNSIIRDHESHLGGGIQLSGGDVSVLVLNSVIKDNTSLYGGGGVSCTNSAQFTLMQNSSIRNNEALGGADLNLEPGHGGGLYAHSLCQASLLSGDNNDLFSVDNGVISNTAKGQGGGVYITGGANVNLTGNRNHPASIIGNISNINTTNVIIGGGGVYIQGNGNIPSDGSSFRSTNGRIEFNTAKHAGAGFGVTSGGIFTMKRADENCWDNDKCSSLSLNFVTDATGNAAAGYIYDASTASISGTYINQNNANQAALFELNHVGYLKLEGNLIINNGPLGQPFSSELIDVTGNNSFGSNLDFSYNTVVENNVAKHFYLHGSSQQWVRIHNSILRDQGDILDIDTGNIDPDLMISCNYVHEMDSINSATSAHPNFNQDNFNLDPNFVNPANGDYHLSSNSLAKDLCNNNQAQGQHKDLNGNTRGYDDPNIVNLRGTFDAGAYEDISTDIIFKNSFD</sequence>
<gene>
    <name evidence="2" type="ORF">GCM10011365_04930</name>
</gene>
<evidence type="ECO:0000313" key="3">
    <source>
        <dbReference type="Proteomes" id="UP000605253"/>
    </source>
</evidence>
<reference evidence="2" key="2">
    <citation type="submission" date="2020-09" db="EMBL/GenBank/DDBJ databases">
        <authorList>
            <person name="Sun Q."/>
            <person name="Zhou Y."/>
        </authorList>
    </citation>
    <scope>NUCLEOTIDE SEQUENCE</scope>
    <source>
        <strain evidence="2">CGMCC 1.12181</strain>
    </source>
</reference>
<protein>
    <recommendedName>
        <fullName evidence="4">Outer membrane repeat protein</fullName>
    </recommendedName>
</protein>
<comment type="caution">
    <text evidence="2">The sequence shown here is derived from an EMBL/GenBank/DDBJ whole genome shotgun (WGS) entry which is preliminary data.</text>
</comment>
<organism evidence="2 3">
    <name type="scientific">Marinicella pacifica</name>
    <dbReference type="NCBI Taxonomy" id="1171543"/>
    <lineage>
        <taxon>Bacteria</taxon>
        <taxon>Pseudomonadati</taxon>
        <taxon>Pseudomonadota</taxon>
        <taxon>Gammaproteobacteria</taxon>
        <taxon>Lysobacterales</taxon>
        <taxon>Marinicellaceae</taxon>
        <taxon>Marinicella</taxon>
    </lineage>
</organism>
<name>A0A917FKZ8_9GAMM</name>